<evidence type="ECO:0008006" key="4">
    <source>
        <dbReference type="Google" id="ProtNLM"/>
    </source>
</evidence>
<comment type="caution">
    <text evidence="2">The sequence shown here is derived from an EMBL/GenBank/DDBJ whole genome shotgun (WGS) entry which is preliminary data.</text>
</comment>
<proteinExistence type="predicted"/>
<organism evidence="2 3">
    <name type="scientific">Campylobacter canadensis</name>
    <dbReference type="NCBI Taxonomy" id="449520"/>
    <lineage>
        <taxon>Bacteria</taxon>
        <taxon>Pseudomonadati</taxon>
        <taxon>Campylobacterota</taxon>
        <taxon>Epsilonproteobacteria</taxon>
        <taxon>Campylobacterales</taxon>
        <taxon>Campylobacteraceae</taxon>
        <taxon>Campylobacter</taxon>
    </lineage>
</organism>
<evidence type="ECO:0000256" key="1">
    <source>
        <dbReference type="SAM" id="Coils"/>
    </source>
</evidence>
<dbReference type="RefSeq" id="WP_224325446.1">
    <property type="nucleotide sequence ID" value="NZ_JACGBB010000014.1"/>
</dbReference>
<gene>
    <name evidence="2" type="ORF">AVCANL283_06665</name>
</gene>
<name>A0ABS7WSN3_9BACT</name>
<evidence type="ECO:0000313" key="3">
    <source>
        <dbReference type="Proteomes" id="UP000786183"/>
    </source>
</evidence>
<feature type="coiled-coil region" evidence="1">
    <location>
        <begin position="257"/>
        <end position="284"/>
    </location>
</feature>
<dbReference type="Proteomes" id="UP000786183">
    <property type="component" value="Unassembled WGS sequence"/>
</dbReference>
<sequence>MSEVKIPNKKGLQIIKKANNKKDRDNTMQDENIQNFKNTDQINENLTKENTKEQNYTIGYKVITFIGKIDDKSPSSNYTISKNIKIPNLTLKGGAFLNMTTCLIENLKDKNTDFVFFATKGVKESCENLLSNLKDNQKKIEDFDENKLDDLFLRLTQIVKDTRDKNIIIDITHGFRDTAFVSLLSGLMQYSFNGANHINFIYAKMMGGDNFQIVSLDNYSNTMRLSFALTTFSQNLKVIYFDDIKDKFYIALKNLSNSLFENKLQAIKENYLRLKKEKEKIETNKQSPLYPLLPMINDIFNELKEFEEFNFEKAKYNNKIKITSYANDFFILAKLFLNKSYSLNAAGFILEGLQYGFYLHFVDDDLDLKHYFKTQASGMTIRNLYEGYNEIKSDEKVAEFIKIIFNTRDGIADIRNSMSHCDPIFNHAKIPETINNLLEKTKKIFTEDDGLDKLSQYKKVINSQIKANIQIIKNKQKSNWKKSK</sequence>
<keyword evidence="1" id="KW-0175">Coiled coil</keyword>
<reference evidence="2 3" key="1">
    <citation type="submission" date="2020-07" db="EMBL/GenBank/DDBJ databases">
        <title>Transfer of Campylobacter canadensis to the novel genus Avispirillum gen. nov., that also includes two novel species recovered from migratory waterfowl: Avispirillum anseris sp. nov. and Avispirillum brantae sp. nov.</title>
        <authorList>
            <person name="Miller W.G."/>
            <person name="Chapman M.H."/>
            <person name="Yee E."/>
            <person name="Inglis G.D."/>
        </authorList>
    </citation>
    <scope>NUCLEOTIDE SEQUENCE [LARGE SCALE GENOMIC DNA]</scope>
    <source>
        <strain evidence="2 3">L283</strain>
    </source>
</reference>
<accession>A0ABS7WSN3</accession>
<evidence type="ECO:0000313" key="2">
    <source>
        <dbReference type="EMBL" id="MBZ7987780.1"/>
    </source>
</evidence>
<keyword evidence="3" id="KW-1185">Reference proteome</keyword>
<dbReference type="EMBL" id="JACGBB010000014">
    <property type="protein sequence ID" value="MBZ7987780.1"/>
    <property type="molecule type" value="Genomic_DNA"/>
</dbReference>
<protein>
    <recommendedName>
        <fullName evidence="4">CRISPR-associated protein</fullName>
    </recommendedName>
</protein>